<feature type="region of interest" description="Disordered" evidence="9">
    <location>
        <begin position="40"/>
        <end position="88"/>
    </location>
</feature>
<dbReference type="InterPro" id="IPR033315">
    <property type="entry name" value="Fan1-like"/>
</dbReference>
<comment type="catalytic activity">
    <reaction evidence="1 8">
        <text>Hydrolytically removes 5'-nucleotides successively from the 3'-hydroxy termini of 3'-hydroxy-terminated oligonucleotides.</text>
        <dbReference type="EC" id="3.1.4.1"/>
    </reaction>
</comment>
<comment type="function">
    <text evidence="8">Nuclease required for the repair of DNA interstrand cross-links (ICL). Acts as a 5'-3' exonuclease that anchors at a cut end of DNA and cleaves DNA successively at every third nucleotide, allowing to excise an ICL from one strand through flanking incisions.</text>
</comment>
<keyword evidence="3 8" id="KW-0540">Nuclease</keyword>
<name>A0A9W9FRH1_9EURO</name>
<evidence type="ECO:0000256" key="2">
    <source>
        <dbReference type="ARBA" id="ARBA00005533"/>
    </source>
</evidence>
<dbReference type="PANTHER" id="PTHR15749">
    <property type="entry name" value="FANCONI-ASSOCIATED NUCLEASE 1"/>
    <property type="match status" value="1"/>
</dbReference>
<evidence type="ECO:0000256" key="7">
    <source>
        <dbReference type="ARBA" id="ARBA00023211"/>
    </source>
</evidence>
<evidence type="ECO:0000256" key="3">
    <source>
        <dbReference type="ARBA" id="ARBA00022722"/>
    </source>
</evidence>
<dbReference type="GO" id="GO:0017108">
    <property type="term" value="F:5'-flap endonuclease activity"/>
    <property type="evidence" value="ECO:0007669"/>
    <property type="project" value="TreeGrafter"/>
</dbReference>
<gene>
    <name evidence="11" type="ORF">NUU61_002428</name>
</gene>
<evidence type="ECO:0000256" key="8">
    <source>
        <dbReference type="RuleBase" id="RU365033"/>
    </source>
</evidence>
<dbReference type="GO" id="GO:0036297">
    <property type="term" value="P:interstrand cross-link repair"/>
    <property type="evidence" value="ECO:0007669"/>
    <property type="project" value="InterPro"/>
</dbReference>
<evidence type="ECO:0000256" key="4">
    <source>
        <dbReference type="ARBA" id="ARBA00022723"/>
    </source>
</evidence>
<dbReference type="EC" id="3.1.4.1" evidence="8"/>
<keyword evidence="8" id="KW-0227">DNA damage</keyword>
<keyword evidence="8" id="KW-0539">Nucleus</keyword>
<comment type="subcellular location">
    <subcellularLocation>
        <location evidence="8">Nucleus</location>
    </subcellularLocation>
</comment>
<feature type="domain" description="VRR-NUC" evidence="10">
    <location>
        <begin position="665"/>
        <end position="780"/>
    </location>
</feature>
<evidence type="ECO:0000256" key="9">
    <source>
        <dbReference type="SAM" id="MobiDB-lite"/>
    </source>
</evidence>
<evidence type="ECO:0000313" key="11">
    <source>
        <dbReference type="EMBL" id="KAJ5105081.1"/>
    </source>
</evidence>
<dbReference type="GeneID" id="81392178"/>
<keyword evidence="12" id="KW-1185">Reference proteome</keyword>
<dbReference type="GO" id="GO:0004528">
    <property type="term" value="F:phosphodiesterase I activity"/>
    <property type="evidence" value="ECO:0007669"/>
    <property type="project" value="UniProtKB-EC"/>
</dbReference>
<accession>A0A9W9FRH1</accession>
<dbReference type="Pfam" id="PF21315">
    <property type="entry name" value="FAN1_HTH"/>
    <property type="match status" value="1"/>
</dbReference>
<dbReference type="GO" id="GO:0046872">
    <property type="term" value="F:metal ion binding"/>
    <property type="evidence" value="ECO:0007669"/>
    <property type="project" value="UniProtKB-KW"/>
</dbReference>
<dbReference type="GO" id="GO:0070336">
    <property type="term" value="F:flap-structured DNA binding"/>
    <property type="evidence" value="ECO:0007669"/>
    <property type="project" value="TreeGrafter"/>
</dbReference>
<dbReference type="CDD" id="cd22326">
    <property type="entry name" value="FAN1-like"/>
    <property type="match status" value="1"/>
</dbReference>
<dbReference type="Proteomes" id="UP001141434">
    <property type="component" value="Unassembled WGS sequence"/>
</dbReference>
<dbReference type="Pfam" id="PF21170">
    <property type="entry name" value="FAN1_TPR"/>
    <property type="match status" value="1"/>
</dbReference>
<keyword evidence="7 8" id="KW-0464">Manganese</keyword>
<keyword evidence="8" id="KW-0234">DNA repair</keyword>
<feature type="compositionally biased region" description="Polar residues" evidence="9">
    <location>
        <begin position="74"/>
        <end position="84"/>
    </location>
</feature>
<comment type="similarity">
    <text evidence="2 8">Belongs to the FAN1 family.</text>
</comment>
<dbReference type="RefSeq" id="XP_056514077.1">
    <property type="nucleotide sequence ID" value="XM_056653010.1"/>
</dbReference>
<dbReference type="Gene3D" id="3.40.1350.10">
    <property type="match status" value="1"/>
</dbReference>
<keyword evidence="5 8" id="KW-0378">Hydrolase</keyword>
<sequence>MVHVISCRLDTSDARIFIYREWPSDRMSLLDYWDTQRSVKRRKVSGQAESNDARDQSPSPSEVAETPATDDSDTQIPNSQTDLESSLPVIDSNDNAIEEYEASGTDNTNSALHTRLRDGVWQRGKSSIYVDAFNLALETVLDEETHLFDQAEMEIFTQWWGLSYESQYLYVRLFLRKTSAWHRISRLGYHSDISDLSTVAADLQRDRSLPESETGCTFRFAESTEEITALEEASSLLLLEELKTFAKEAKVQGKNKKELLLSLQESSQTQSGLGWNQSSNNRDSHFTQKILDYTGPCIRLSSDTRALFERVHLVFYRSTEWTEKSLTTIILAKISRQNFPEYIVCRSNSIFPSRAALLEFESAIRTQYVIDSILEFNGPPSTESLQHIKDLANNIYPRWKELVEQEQLKEESIYEIGEGAYLRRFSPAWVYTRIIHKSLHPLGRFKEHKREHEVLSELLGQGLFHAARRGAWYQRKALLEEHYMWALMPSDGRSEEQQRKMWKRTALRTCEEGLEDPLCHLIYHYDLQKRITKLEKALKVVKREQHDFGHVMLNKPAERTIEGIRVDRDEIPRKGRATIWVDEREGGECRVESMCLSWYRDHGWKGYHSEGGIVRTLFGYLFYDILFTYVPNVFQTPFQTCPLDLHTDVFYPSRASEINHRLVEITNGEAERIIREIHEREAVAQPCAIGIDWSFSLDDLVEITQCFRGEALATICKVLAQEYQQRGGGIPDLFLWDPEARTVMFAEVKSENDRLSDTQRLWIHILTAAGVKVELCNAVAREVRVD</sequence>
<dbReference type="GO" id="GO:0005634">
    <property type="term" value="C:nucleus"/>
    <property type="evidence" value="ECO:0007669"/>
    <property type="project" value="UniProtKB-SubCell"/>
</dbReference>
<keyword evidence="6 8" id="KW-0460">Magnesium</keyword>
<dbReference type="PANTHER" id="PTHR15749:SF4">
    <property type="entry name" value="FANCONI-ASSOCIATED NUCLEASE 1"/>
    <property type="match status" value="1"/>
</dbReference>
<dbReference type="InterPro" id="IPR049132">
    <property type="entry name" value="FAN1-like_euk"/>
</dbReference>
<keyword evidence="4 8" id="KW-0479">Metal-binding</keyword>
<dbReference type="FunFam" id="3.40.1350.10:FF:000009">
    <property type="entry name" value="Fanconi-associated nuclease"/>
    <property type="match status" value="1"/>
</dbReference>
<dbReference type="GO" id="GO:0008409">
    <property type="term" value="F:5'-3' exonuclease activity"/>
    <property type="evidence" value="ECO:0007669"/>
    <property type="project" value="TreeGrafter"/>
</dbReference>
<dbReference type="AlphaFoldDB" id="A0A9W9FRH1"/>
<dbReference type="OrthoDB" id="76364at2759"/>
<evidence type="ECO:0000256" key="6">
    <source>
        <dbReference type="ARBA" id="ARBA00022842"/>
    </source>
</evidence>
<comment type="cofactor">
    <cofactor evidence="8">
        <name>Mg(2+)</name>
        <dbReference type="ChEBI" id="CHEBI:18420"/>
    </cofactor>
    <cofactor evidence="8">
        <name>Mn(2+)</name>
        <dbReference type="ChEBI" id="CHEBI:29035"/>
    </cofactor>
</comment>
<organism evidence="11 12">
    <name type="scientific">Penicillium alfredii</name>
    <dbReference type="NCBI Taxonomy" id="1506179"/>
    <lineage>
        <taxon>Eukaryota</taxon>
        <taxon>Fungi</taxon>
        <taxon>Dikarya</taxon>
        <taxon>Ascomycota</taxon>
        <taxon>Pezizomycotina</taxon>
        <taxon>Eurotiomycetes</taxon>
        <taxon>Eurotiomycetidae</taxon>
        <taxon>Eurotiales</taxon>
        <taxon>Aspergillaceae</taxon>
        <taxon>Penicillium</taxon>
    </lineage>
</organism>
<reference evidence="11" key="2">
    <citation type="journal article" date="2023" name="IMA Fungus">
        <title>Comparative genomic study of the Penicillium genus elucidates a diverse pangenome and 15 lateral gene transfer events.</title>
        <authorList>
            <person name="Petersen C."/>
            <person name="Sorensen T."/>
            <person name="Nielsen M.R."/>
            <person name="Sondergaard T.E."/>
            <person name="Sorensen J.L."/>
            <person name="Fitzpatrick D.A."/>
            <person name="Frisvad J.C."/>
            <person name="Nielsen K.L."/>
        </authorList>
    </citation>
    <scope>NUCLEOTIDE SEQUENCE</scope>
    <source>
        <strain evidence="11">IBT 34128</strain>
    </source>
</reference>
<comment type="caution">
    <text evidence="11">The sequence shown here is derived from an EMBL/GenBank/DDBJ whole genome shotgun (WGS) entry which is preliminary data.</text>
</comment>
<protein>
    <recommendedName>
        <fullName evidence="8">Fanconi-associated nuclease</fullName>
        <ecNumber evidence="8">3.1.4.1</ecNumber>
    </recommendedName>
</protein>
<evidence type="ECO:0000313" key="12">
    <source>
        <dbReference type="Proteomes" id="UP001141434"/>
    </source>
</evidence>
<dbReference type="SMART" id="SM00990">
    <property type="entry name" value="VRR_NUC"/>
    <property type="match status" value="1"/>
</dbReference>
<evidence type="ECO:0000259" key="10">
    <source>
        <dbReference type="SMART" id="SM00990"/>
    </source>
</evidence>
<evidence type="ECO:0000256" key="1">
    <source>
        <dbReference type="ARBA" id="ARBA00000983"/>
    </source>
</evidence>
<proteinExistence type="inferred from homology"/>
<dbReference type="InterPro" id="IPR011856">
    <property type="entry name" value="tRNA_endonuc-like_dom_sf"/>
</dbReference>
<reference evidence="11" key="1">
    <citation type="submission" date="2022-11" db="EMBL/GenBank/DDBJ databases">
        <authorList>
            <person name="Petersen C."/>
        </authorList>
    </citation>
    <scope>NUCLEOTIDE SEQUENCE</scope>
    <source>
        <strain evidence="11">IBT 34128</strain>
    </source>
</reference>
<dbReference type="InterPro" id="IPR014883">
    <property type="entry name" value="VRR_NUC"/>
</dbReference>
<evidence type="ECO:0000256" key="5">
    <source>
        <dbReference type="ARBA" id="ARBA00022801"/>
    </source>
</evidence>
<dbReference type="InterPro" id="IPR049126">
    <property type="entry name" value="FAN1-like_TPR"/>
</dbReference>
<dbReference type="EMBL" id="JAPMSZ010000004">
    <property type="protein sequence ID" value="KAJ5105081.1"/>
    <property type="molecule type" value="Genomic_DNA"/>
</dbReference>
<dbReference type="Pfam" id="PF08774">
    <property type="entry name" value="VRR_NUC"/>
    <property type="match status" value="1"/>
</dbReference>
<dbReference type="InterPro" id="IPR049125">
    <property type="entry name" value="FAN1-like_WH"/>
</dbReference>